<feature type="transmembrane region" description="Helical" evidence="1">
    <location>
        <begin position="394"/>
        <end position="418"/>
    </location>
</feature>
<dbReference type="Gene3D" id="3.30.70.1440">
    <property type="entry name" value="Multidrug efflux transporter AcrB pore domain"/>
    <property type="match status" value="1"/>
</dbReference>
<dbReference type="InterPro" id="IPR027463">
    <property type="entry name" value="AcrB_DN_DC_subdom"/>
</dbReference>
<reference evidence="2 3" key="1">
    <citation type="submission" date="2020-08" db="EMBL/GenBank/DDBJ databases">
        <title>Genomic Encyclopedia of Type Strains, Phase IV (KMG-IV): sequencing the most valuable type-strain genomes for metagenomic binning, comparative biology and taxonomic classification.</title>
        <authorList>
            <person name="Goeker M."/>
        </authorList>
    </citation>
    <scope>NUCLEOTIDE SEQUENCE [LARGE SCALE GENOMIC DNA]</scope>
    <source>
        <strain evidence="2 3">DSM 22368</strain>
    </source>
</reference>
<feature type="transmembrane region" description="Helical" evidence="1">
    <location>
        <begin position="1001"/>
        <end position="1033"/>
    </location>
</feature>
<protein>
    <submittedName>
        <fullName evidence="2">Multidrug efflux pump subunit AcrB</fullName>
    </submittedName>
</protein>
<dbReference type="InParanoid" id="A0A7X0JUT8"/>
<keyword evidence="1" id="KW-1133">Transmembrane helix</keyword>
<feature type="transmembrane region" description="Helical" evidence="1">
    <location>
        <begin position="339"/>
        <end position="359"/>
    </location>
</feature>
<dbReference type="PRINTS" id="PR00702">
    <property type="entry name" value="ACRIFLAVINRP"/>
</dbReference>
<dbReference type="Pfam" id="PF00873">
    <property type="entry name" value="ACR_tran"/>
    <property type="match status" value="1"/>
</dbReference>
<dbReference type="PANTHER" id="PTHR32063">
    <property type="match status" value="1"/>
</dbReference>
<evidence type="ECO:0000313" key="2">
    <source>
        <dbReference type="EMBL" id="MBB6522665.1"/>
    </source>
</evidence>
<keyword evidence="3" id="KW-1185">Reference proteome</keyword>
<dbReference type="EMBL" id="JACHHT010000002">
    <property type="protein sequence ID" value="MBB6522665.1"/>
    <property type="molecule type" value="Genomic_DNA"/>
</dbReference>
<feature type="transmembrane region" description="Helical" evidence="1">
    <location>
        <begin position="543"/>
        <end position="562"/>
    </location>
</feature>
<dbReference type="SUPFAM" id="SSF82693">
    <property type="entry name" value="Multidrug efflux transporter AcrB pore domain, PN1, PN2, PC1 and PC2 subdomains"/>
    <property type="match status" value="2"/>
</dbReference>
<feature type="transmembrane region" description="Helical" evidence="1">
    <location>
        <begin position="903"/>
        <end position="923"/>
    </location>
</feature>
<evidence type="ECO:0000313" key="3">
    <source>
        <dbReference type="Proteomes" id="UP000528457"/>
    </source>
</evidence>
<evidence type="ECO:0000256" key="1">
    <source>
        <dbReference type="SAM" id="Phobius"/>
    </source>
</evidence>
<keyword evidence="1" id="KW-0812">Transmembrane</keyword>
<feature type="transmembrane region" description="Helical" evidence="1">
    <location>
        <begin position="365"/>
        <end position="387"/>
    </location>
</feature>
<dbReference type="Gene3D" id="3.30.2090.10">
    <property type="entry name" value="Multidrug efflux transporter AcrB TolC docking domain, DN and DC subdomains"/>
    <property type="match status" value="2"/>
</dbReference>
<gene>
    <name evidence="2" type="ORF">HNR48_002950</name>
</gene>
<comment type="caution">
    <text evidence="2">The sequence shown here is derived from an EMBL/GenBank/DDBJ whole genome shotgun (WGS) entry which is preliminary data.</text>
</comment>
<dbReference type="PANTHER" id="PTHR32063:SF33">
    <property type="entry name" value="RND SUPERFAMILY EFFLUX PUMP PERMEASE COMPONENT"/>
    <property type="match status" value="1"/>
</dbReference>
<feature type="transmembrane region" description="Helical" evidence="1">
    <location>
        <begin position="466"/>
        <end position="483"/>
    </location>
</feature>
<dbReference type="SUPFAM" id="SSF82714">
    <property type="entry name" value="Multidrug efflux transporter AcrB TolC docking domain, DN and DC subdomains"/>
    <property type="match status" value="2"/>
</dbReference>
<dbReference type="RefSeq" id="WP_166845453.1">
    <property type="nucleotide sequence ID" value="NZ_JAAONY010000002.1"/>
</dbReference>
<keyword evidence="1" id="KW-0472">Membrane</keyword>
<accession>A0A7X0JUT8</accession>
<proteinExistence type="predicted"/>
<dbReference type="Proteomes" id="UP000528457">
    <property type="component" value="Unassembled WGS sequence"/>
</dbReference>
<dbReference type="AlphaFoldDB" id="A0A7X0JUT8"/>
<feature type="transmembrane region" description="Helical" evidence="1">
    <location>
        <begin position="878"/>
        <end position="897"/>
    </location>
</feature>
<dbReference type="SUPFAM" id="SSF82866">
    <property type="entry name" value="Multidrug efflux transporter AcrB transmembrane domain"/>
    <property type="match status" value="2"/>
</dbReference>
<feature type="transmembrane region" description="Helical" evidence="1">
    <location>
        <begin position="974"/>
        <end position="994"/>
    </location>
</feature>
<dbReference type="InterPro" id="IPR001036">
    <property type="entry name" value="Acrflvin-R"/>
</dbReference>
<organism evidence="2 3">
    <name type="scientific">Pseudoteredinibacter isoporae</name>
    <dbReference type="NCBI Taxonomy" id="570281"/>
    <lineage>
        <taxon>Bacteria</taxon>
        <taxon>Pseudomonadati</taxon>
        <taxon>Pseudomonadota</taxon>
        <taxon>Gammaproteobacteria</taxon>
        <taxon>Cellvibrionales</taxon>
        <taxon>Cellvibrionaceae</taxon>
        <taxon>Pseudoteredinibacter</taxon>
    </lineage>
</organism>
<dbReference type="GO" id="GO:0005886">
    <property type="term" value="C:plasma membrane"/>
    <property type="evidence" value="ECO:0007669"/>
    <property type="project" value="TreeGrafter"/>
</dbReference>
<dbReference type="GO" id="GO:0042910">
    <property type="term" value="F:xenobiotic transmembrane transporter activity"/>
    <property type="evidence" value="ECO:0007669"/>
    <property type="project" value="TreeGrafter"/>
</dbReference>
<dbReference type="Gene3D" id="1.20.1640.10">
    <property type="entry name" value="Multidrug efflux transporter AcrB transmembrane domain"/>
    <property type="match status" value="2"/>
</dbReference>
<name>A0A7X0JUT8_9GAMM</name>
<dbReference type="Gene3D" id="3.30.70.1430">
    <property type="entry name" value="Multidrug efflux transporter AcrB pore domain"/>
    <property type="match status" value="2"/>
</dbReference>
<sequence>MDAKSSRTGLIAWFVHNPVAANLLMLLILLVGIGTASSLRIEGFPTIEPNRITIDIRFESGDPKQAEEGIAIKVEEALKGQPGIRQISSTSSNDSVSIVVEKVHDYPLDRLTAEVKNIVDGIASFPAAAEKPIVSQQQWEDSAIWVTAYGDVAQSELQNFSRRIESELLKLTAVNKISRSGWRVPEIAIELDEQALQGYGLSLADIVDRVRAESISASSGELRSEKGLILLKADKQRYQAREFGDIVIRSLADGRRLLLKDVATIRDGYEEAPKVLSRFDGKTAITLKIAAGRSDNIIDIAEQVKAHVNGWQNSADLPQGIQLEVWWDQSQNMIDRLNLILENGFIGILLVMLVLTVFLNFRVALWVAMGLPICFAGGLILMGASFWDLTLNQLTTFGFILVLGILVDDAVVVGESVYSARKEFGDTVDSTIHGVQRIAVPTAFGVLTTVAAFFPLSLVEGQLGSLFSQFALVCTACLLFSLVESKLILPAHLRNLNTQRRDEQSGKNVFAKSLGRVQNWADEGLSRLNSNYYQPLLSLALRYRYAALLCFISCFVLVVGLVPSGRVAFSFFPDIPEDYVSVSFRVSQGGGYGLLHQQVDKVELAVKALDAELQARFSTRQPFISKTYSLVEDDRSGLVQLELNKAIQEFANPSDIALELQKHLSHYEGLQELIVSTDDFEDKDVELNILSDNPSQLNGAANLLAHKLKQISGVHDVHNNYAAVQPVFLFELTALGRSLGFSTAELAQQIQQSFYGAEVQRVQRGKDEVKVRVRYPYRYRQDVTSLESARVRSPSGEVLPLSTVATVRVEHSQLEIHRVSNQRAATVSANLHEQTISSSALMDALENTVFPEIQRKYPGIEVVAEGDAAEEEESSDSLVQIFMLSLFLIYFLLAVPLKSYWQPFVIMSAIPFGIVGAILGHWFNDLAISILSINGILALSGVVVNDSLLLLNQFNLLRSKGLGLQEALVQAGSLRMRAIVLTTLTTVLGLVSLLQETASQALFLIPAATSLAYGISFATLVTLILVPVTLMIAHDVTGLFSRLRGKLKPYKSQAQNSGVSL</sequence>
<feature type="transmembrane region" description="Helical" evidence="1">
    <location>
        <begin position="20"/>
        <end position="41"/>
    </location>
</feature>
<dbReference type="Gene3D" id="3.30.70.1320">
    <property type="entry name" value="Multidrug efflux transporter AcrB pore domain like"/>
    <property type="match status" value="1"/>
</dbReference>
<feature type="transmembrane region" description="Helical" evidence="1">
    <location>
        <begin position="438"/>
        <end position="459"/>
    </location>
</feature>
<feature type="transmembrane region" description="Helical" evidence="1">
    <location>
        <begin position="935"/>
        <end position="954"/>
    </location>
</feature>